<gene>
    <name evidence="2" type="ORF">HFV08_07095</name>
</gene>
<dbReference type="EMBL" id="JAAWWP010000003">
    <property type="protein sequence ID" value="NKI41004.1"/>
    <property type="molecule type" value="Genomic_DNA"/>
</dbReference>
<dbReference type="RefSeq" id="WP_168536925.1">
    <property type="nucleotide sequence ID" value="NZ_JAAWWP010000003.1"/>
</dbReference>
<accession>A0ABX1GY23</accession>
<evidence type="ECO:0008006" key="4">
    <source>
        <dbReference type="Google" id="ProtNLM"/>
    </source>
</evidence>
<feature type="transmembrane region" description="Helical" evidence="1">
    <location>
        <begin position="256"/>
        <end position="274"/>
    </location>
</feature>
<keyword evidence="1" id="KW-0472">Membrane</keyword>
<reference evidence="2 3" key="1">
    <citation type="submission" date="2020-04" db="EMBL/GenBank/DDBJ databases">
        <title>Phylogenetic Diversity and Antibacterial Activity against Ralstonia solanacearum of Endophytic Actinomycete Isolated from Moss.</title>
        <authorList>
            <person name="Zhuang X."/>
        </authorList>
    </citation>
    <scope>NUCLEOTIDE SEQUENCE [LARGE SCALE GENOMIC DNA]</scope>
    <source>
        <strain evidence="2 3">LD120</strain>
    </source>
</reference>
<proteinExistence type="predicted"/>
<name>A0ABX1GY23_9ACTN</name>
<evidence type="ECO:0000313" key="2">
    <source>
        <dbReference type="EMBL" id="NKI41004.1"/>
    </source>
</evidence>
<keyword evidence="1" id="KW-0812">Transmembrane</keyword>
<keyword evidence="1" id="KW-1133">Transmembrane helix</keyword>
<feature type="transmembrane region" description="Helical" evidence="1">
    <location>
        <begin position="176"/>
        <end position="195"/>
    </location>
</feature>
<keyword evidence="3" id="KW-1185">Reference proteome</keyword>
<sequence>MSRILRGVLAAVLLTAACLALPLGTVSLWGRFQLADQERYVDTMAPLAENPAVRTAVSDAVARAVNEEVDTGSLQDAVDSYVHQAVRSFSTTEAYRNAWDAANRAAHKAVLQALRGEEGGEVTIELAPLVRQLKAQLEADGVPFADNIPVRENRVTVLRADDLAQVRALTDFLEAVGVWLPLASLVLAAGGIALAPRRAVAVAGTGLGIALGAAAVQIMTGIGRRMTLGELPPDVPRDAVGAVYDALTSSLRTADWWLLGFGLLLALGAAGYGYRAARRSRARDAEGTGGGREP</sequence>
<organism evidence="2 3">
    <name type="scientific">Streptomyces physcomitrii</name>
    <dbReference type="NCBI Taxonomy" id="2724184"/>
    <lineage>
        <taxon>Bacteria</taxon>
        <taxon>Bacillati</taxon>
        <taxon>Actinomycetota</taxon>
        <taxon>Actinomycetes</taxon>
        <taxon>Kitasatosporales</taxon>
        <taxon>Streptomycetaceae</taxon>
        <taxon>Streptomyces</taxon>
    </lineage>
</organism>
<feature type="transmembrane region" description="Helical" evidence="1">
    <location>
        <begin position="202"/>
        <end position="222"/>
    </location>
</feature>
<evidence type="ECO:0000256" key="1">
    <source>
        <dbReference type="SAM" id="Phobius"/>
    </source>
</evidence>
<dbReference type="PROSITE" id="PS51257">
    <property type="entry name" value="PROKAR_LIPOPROTEIN"/>
    <property type="match status" value="1"/>
</dbReference>
<dbReference type="Proteomes" id="UP000772196">
    <property type="component" value="Unassembled WGS sequence"/>
</dbReference>
<evidence type="ECO:0000313" key="3">
    <source>
        <dbReference type="Proteomes" id="UP000772196"/>
    </source>
</evidence>
<protein>
    <recommendedName>
        <fullName evidence="4">Integral membrane protein</fullName>
    </recommendedName>
</protein>
<comment type="caution">
    <text evidence="2">The sequence shown here is derived from an EMBL/GenBank/DDBJ whole genome shotgun (WGS) entry which is preliminary data.</text>
</comment>